<feature type="compositionally biased region" description="Basic and acidic residues" evidence="2">
    <location>
        <begin position="384"/>
        <end position="393"/>
    </location>
</feature>
<sequence>MCLTRRFCSGDTGGDWELVPPERRRRGAARRPGGRQALRATPVRKGNRFSPLTAVVAEVASSEECSSEEEIWDPEVAARPPLPFPANLGRFCPDLEGCTPPGCAPSSSRERSPSPVPAPPPPPSLESPLHFPPLPGRASAGRDPSAAGPACSGAGQVRIGALVLDLPPALRRPEARGTPPPLGFAPTLDSLVPGSAGPAGLAHGVAGAAAAQLRPGQGSVGLPGPAHGAVGPVPADAPGSDPLDVCHVASTEDARLGVARVPRRDGSTPQPPVFKWLWLPPQTLDPFLGFPAPASDVRRNRAAAKFLSTHLDPVSGARVPLLVPMERDRNHHGKRPFEEFNKGYSRTREQDLRQKLDREQEEQRRQQRQRDREAERASSSSWRSEGERSRQDARAPPPPPPPPRGRDSGRNAGRRQPRQPHGTPGEASAPSSGLVSGPGAAGAPSQDAAHITCYNCGKQGHVQAACVDEAFCVNCKKVGHLSAMCAAVSSALAPFWAGYGGGRPGFCCLEVPDEDLQKPASNSATVILGGGQLSAEQVEDEFKDLVDEDWDWQVRQIGPTDFSMIFPSKESLRIAIRGGGLTLPCTKLKAIVTVPLGDPLATETLEEVWVKLLGVPPPFRHADRLLLSTREVGRPIGVDVATLANLDAPVRMSFGCRKGDRLPDHIILFVNMQGYKIRVVREEETIQDSPPHEPPKFPPGEGTEDKDEDFDETDEERWDGRRGRHIHKASRGSASAPAGGEGPRKSVPLGSSPVSPSACLPPTDKALSPQIPASARSQYGSNLTPTGNIFPLVAQIIKSAKPPSPNASTSADSLCVDLPEDPSSVGLVSPTPGKAFHLSEAEREEVGWSSPSQGASDQEYLRNSEQRSKLNHDRPSRKLMLEAAAAAANTPTPASGLHQAPAISNVNDSISNVIATEGQLLLLDAPIPALGAPVARGPRSKASPAEAMRKSARAKGSSDGPVLERAMRATADKNNLDKTTKSSIDTATPSSSTPAPGTSPSAFVAFQHSSLDHLLKVAKDSCILFKSSEGSPAQAVALLQARERAQAELLAARRRLEEEEATAKVEAARDATAHAEGGNGLEDGPKGEPSSAAGLSASKGPVGEPSSGSGKIKKAALSKRRAARRPTPVGHRPVTRQARALSKVSQ</sequence>
<feature type="compositionally biased region" description="Basic and acidic residues" evidence="2">
    <location>
        <begin position="965"/>
        <end position="980"/>
    </location>
</feature>
<feature type="region of interest" description="Disordered" evidence="2">
    <location>
        <begin position="1058"/>
        <end position="1146"/>
    </location>
</feature>
<keyword evidence="5" id="KW-1185">Reference proteome</keyword>
<name>A0AAD8U6K2_LOLMU</name>
<dbReference type="PANTHER" id="PTHR33170:SF46">
    <property type="entry name" value="DUF1618 DOMAIN-CONTAINING PROTEIN"/>
    <property type="match status" value="1"/>
</dbReference>
<feature type="domain" description="CCHC-type" evidence="3">
    <location>
        <begin position="453"/>
        <end position="466"/>
    </location>
</feature>
<evidence type="ECO:0000259" key="3">
    <source>
        <dbReference type="PROSITE" id="PS50158"/>
    </source>
</evidence>
<feature type="compositionally biased region" description="Basic and acidic residues" evidence="2">
    <location>
        <begin position="1058"/>
        <end position="1073"/>
    </location>
</feature>
<dbReference type="Proteomes" id="UP001231189">
    <property type="component" value="Unassembled WGS sequence"/>
</dbReference>
<reference evidence="4" key="1">
    <citation type="submission" date="2023-07" db="EMBL/GenBank/DDBJ databases">
        <title>A chromosome-level genome assembly of Lolium multiflorum.</title>
        <authorList>
            <person name="Chen Y."/>
            <person name="Copetti D."/>
            <person name="Kolliker R."/>
            <person name="Studer B."/>
        </authorList>
    </citation>
    <scope>NUCLEOTIDE SEQUENCE</scope>
    <source>
        <strain evidence="4">02402/16</strain>
        <tissue evidence="4">Leaf</tissue>
    </source>
</reference>
<accession>A0AAD8U6K2</accession>
<feature type="compositionally biased region" description="Basic residues" evidence="2">
    <location>
        <begin position="23"/>
        <end position="33"/>
    </location>
</feature>
<feature type="region of interest" description="Disordered" evidence="2">
    <location>
        <begin position="934"/>
        <end position="999"/>
    </location>
</feature>
<dbReference type="GO" id="GO:0008270">
    <property type="term" value="F:zinc ion binding"/>
    <property type="evidence" value="ECO:0007669"/>
    <property type="project" value="UniProtKB-KW"/>
</dbReference>
<evidence type="ECO:0000313" key="5">
    <source>
        <dbReference type="Proteomes" id="UP001231189"/>
    </source>
</evidence>
<keyword evidence="1" id="KW-0479">Metal-binding</keyword>
<dbReference type="EMBL" id="JAUUTY010000001">
    <property type="protein sequence ID" value="KAK1698517.1"/>
    <property type="molecule type" value="Genomic_DNA"/>
</dbReference>
<gene>
    <name evidence="4" type="ORF">QYE76_015214</name>
</gene>
<dbReference type="PANTHER" id="PTHR33170">
    <property type="entry name" value="DUF4283 DOMAIN-CONTAINING PROTEIN-RELATED"/>
    <property type="match status" value="1"/>
</dbReference>
<feature type="region of interest" description="Disordered" evidence="2">
    <location>
        <begin position="683"/>
        <end position="769"/>
    </location>
</feature>
<feature type="compositionally biased region" description="Low complexity" evidence="2">
    <location>
        <begin position="144"/>
        <end position="153"/>
    </location>
</feature>
<evidence type="ECO:0000313" key="4">
    <source>
        <dbReference type="EMBL" id="KAK1698517.1"/>
    </source>
</evidence>
<feature type="compositionally biased region" description="Basic and acidic residues" evidence="2">
    <location>
        <begin position="683"/>
        <end position="695"/>
    </location>
</feature>
<dbReference type="PROSITE" id="PS50158">
    <property type="entry name" value="ZF_CCHC"/>
    <property type="match status" value="1"/>
</dbReference>
<feature type="compositionally biased region" description="Basic and acidic residues" evidence="2">
    <location>
        <begin position="325"/>
        <end position="376"/>
    </location>
</feature>
<feature type="compositionally biased region" description="Low complexity" evidence="2">
    <location>
        <begin position="746"/>
        <end position="757"/>
    </location>
</feature>
<feature type="compositionally biased region" description="Basic residues" evidence="2">
    <location>
        <begin position="1111"/>
        <end position="1124"/>
    </location>
</feature>
<feature type="region of interest" description="Disordered" evidence="2">
    <location>
        <begin position="839"/>
        <end position="875"/>
    </location>
</feature>
<feature type="compositionally biased region" description="Pro residues" evidence="2">
    <location>
        <begin position="114"/>
        <end position="135"/>
    </location>
</feature>
<evidence type="ECO:0000256" key="1">
    <source>
        <dbReference type="PROSITE-ProRule" id="PRU00047"/>
    </source>
</evidence>
<keyword evidence="1" id="KW-0863">Zinc-finger</keyword>
<evidence type="ECO:0000256" key="2">
    <source>
        <dbReference type="SAM" id="MobiDB-lite"/>
    </source>
</evidence>
<comment type="caution">
    <text evidence="4">The sequence shown here is derived from an EMBL/GenBank/DDBJ whole genome shotgun (WGS) entry which is preliminary data.</text>
</comment>
<dbReference type="InterPro" id="IPR036875">
    <property type="entry name" value="Znf_CCHC_sf"/>
</dbReference>
<feature type="region of interest" description="Disordered" evidence="2">
    <location>
        <begin position="99"/>
        <end position="153"/>
    </location>
</feature>
<keyword evidence="1" id="KW-0862">Zinc</keyword>
<organism evidence="4 5">
    <name type="scientific">Lolium multiflorum</name>
    <name type="common">Italian ryegrass</name>
    <name type="synonym">Lolium perenne subsp. multiflorum</name>
    <dbReference type="NCBI Taxonomy" id="4521"/>
    <lineage>
        <taxon>Eukaryota</taxon>
        <taxon>Viridiplantae</taxon>
        <taxon>Streptophyta</taxon>
        <taxon>Embryophyta</taxon>
        <taxon>Tracheophyta</taxon>
        <taxon>Spermatophyta</taxon>
        <taxon>Magnoliopsida</taxon>
        <taxon>Liliopsida</taxon>
        <taxon>Poales</taxon>
        <taxon>Poaceae</taxon>
        <taxon>BOP clade</taxon>
        <taxon>Pooideae</taxon>
        <taxon>Poodae</taxon>
        <taxon>Poeae</taxon>
        <taxon>Poeae Chloroplast Group 2 (Poeae type)</taxon>
        <taxon>Loliodinae</taxon>
        <taxon>Loliinae</taxon>
        <taxon>Lolium</taxon>
    </lineage>
</organism>
<proteinExistence type="predicted"/>
<feature type="region of interest" description="Disordered" evidence="2">
    <location>
        <begin position="324"/>
        <end position="446"/>
    </location>
</feature>
<feature type="compositionally biased region" description="Basic and acidic residues" evidence="2">
    <location>
        <begin position="859"/>
        <end position="875"/>
    </location>
</feature>
<feature type="compositionally biased region" description="Low complexity" evidence="2">
    <location>
        <begin position="982"/>
        <end position="999"/>
    </location>
</feature>
<feature type="compositionally biased region" description="Acidic residues" evidence="2">
    <location>
        <begin position="702"/>
        <end position="717"/>
    </location>
</feature>
<dbReference type="InterPro" id="IPR001878">
    <property type="entry name" value="Znf_CCHC"/>
</dbReference>
<dbReference type="SUPFAM" id="SSF57756">
    <property type="entry name" value="Retrovirus zinc finger-like domains"/>
    <property type="match status" value="1"/>
</dbReference>
<dbReference type="SMART" id="SM00343">
    <property type="entry name" value="ZnF_C2HC"/>
    <property type="match status" value="2"/>
</dbReference>
<dbReference type="GO" id="GO:0003676">
    <property type="term" value="F:nucleic acid binding"/>
    <property type="evidence" value="ECO:0007669"/>
    <property type="project" value="InterPro"/>
</dbReference>
<dbReference type="Pfam" id="PF00098">
    <property type="entry name" value="zf-CCHC"/>
    <property type="match status" value="1"/>
</dbReference>
<feature type="region of interest" description="Disordered" evidence="2">
    <location>
        <begin position="13"/>
        <end position="48"/>
    </location>
</feature>
<protein>
    <recommendedName>
        <fullName evidence="3">CCHC-type domain-containing protein</fullName>
    </recommendedName>
</protein>
<dbReference type="AlphaFoldDB" id="A0AAD8U6K2"/>
<dbReference type="Gene3D" id="4.10.60.10">
    <property type="entry name" value="Zinc finger, CCHC-type"/>
    <property type="match status" value="1"/>
</dbReference>